<dbReference type="Proteomes" id="UP000886101">
    <property type="component" value="Unassembled WGS sequence"/>
</dbReference>
<comment type="similarity">
    <text evidence="7">Belongs to the binding-protein-dependent transport system permease family.</text>
</comment>
<feature type="domain" description="ABC transmembrane type-1" evidence="8">
    <location>
        <begin position="65"/>
        <end position="258"/>
    </location>
</feature>
<evidence type="ECO:0000256" key="1">
    <source>
        <dbReference type="ARBA" id="ARBA00004651"/>
    </source>
</evidence>
<feature type="transmembrane region" description="Helical" evidence="7">
    <location>
        <begin position="133"/>
        <end position="154"/>
    </location>
</feature>
<evidence type="ECO:0000256" key="3">
    <source>
        <dbReference type="ARBA" id="ARBA00022475"/>
    </source>
</evidence>
<dbReference type="InterPro" id="IPR000515">
    <property type="entry name" value="MetI-like"/>
</dbReference>
<dbReference type="Pfam" id="PF00528">
    <property type="entry name" value="BPD_transp_1"/>
    <property type="match status" value="1"/>
</dbReference>
<dbReference type="PANTHER" id="PTHR32243:SF18">
    <property type="entry name" value="INNER MEMBRANE ABC TRANSPORTER PERMEASE PROTEIN YCJP"/>
    <property type="match status" value="1"/>
</dbReference>
<dbReference type="GO" id="GO:0005886">
    <property type="term" value="C:plasma membrane"/>
    <property type="evidence" value="ECO:0007669"/>
    <property type="project" value="UniProtKB-SubCell"/>
</dbReference>
<comment type="subcellular location">
    <subcellularLocation>
        <location evidence="1 7">Cell membrane</location>
        <topology evidence="1 7">Multi-pass membrane protein</topology>
    </subcellularLocation>
</comment>
<name>A0A7V5NXY4_9BACT</name>
<protein>
    <submittedName>
        <fullName evidence="9">Carbohydrate ABC transporter permease</fullName>
    </submittedName>
</protein>
<dbReference type="InterPro" id="IPR050901">
    <property type="entry name" value="BP-dep_ABC_trans_perm"/>
</dbReference>
<feature type="transmembrane region" description="Helical" evidence="7">
    <location>
        <begin position="242"/>
        <end position="263"/>
    </location>
</feature>
<sequence length="273" mass="30279">MKKILFLLLGLIACTCCLFPFYWTVVTALKPSSKVFSLPLEYFPWPISFENFYRIWEKRPFARYLINSLIVSGGGTLLSLLLSSLLAFRLRYFPVSRALALQRWLLIASIIPPTLLVIPVFMAIKALGLVNHLLGLILSYTVLNLPFGVWLLYASFSKVPRELDEAALLDGFSRLGILFRLLLPLSRTGLAVAGILIFIFCWNEFLLALTLLQDQSHYTVPVGIALLSGTSAYEIPWGEINAAVTLTTLPVILLVALFQSSILEGLTAGALKG</sequence>
<evidence type="ECO:0000256" key="2">
    <source>
        <dbReference type="ARBA" id="ARBA00022448"/>
    </source>
</evidence>
<keyword evidence="6 7" id="KW-0472">Membrane</keyword>
<comment type="caution">
    <text evidence="9">The sequence shown here is derived from an EMBL/GenBank/DDBJ whole genome shotgun (WGS) entry which is preliminary data.</text>
</comment>
<organism evidence="9">
    <name type="scientific">Thermodesulfatator atlanticus</name>
    <dbReference type="NCBI Taxonomy" id="501497"/>
    <lineage>
        <taxon>Bacteria</taxon>
        <taxon>Pseudomonadati</taxon>
        <taxon>Thermodesulfobacteriota</taxon>
        <taxon>Thermodesulfobacteria</taxon>
        <taxon>Thermodesulfobacteriales</taxon>
        <taxon>Thermodesulfatatoraceae</taxon>
        <taxon>Thermodesulfatator</taxon>
    </lineage>
</organism>
<gene>
    <name evidence="9" type="ORF">ENJ96_00175</name>
</gene>
<feature type="transmembrane region" description="Helical" evidence="7">
    <location>
        <begin position="189"/>
        <end position="211"/>
    </location>
</feature>
<dbReference type="GO" id="GO:0055085">
    <property type="term" value="P:transmembrane transport"/>
    <property type="evidence" value="ECO:0007669"/>
    <property type="project" value="InterPro"/>
</dbReference>
<dbReference type="SUPFAM" id="SSF161098">
    <property type="entry name" value="MetI-like"/>
    <property type="match status" value="1"/>
</dbReference>
<feature type="transmembrane region" description="Helical" evidence="7">
    <location>
        <begin position="104"/>
        <end position="127"/>
    </location>
</feature>
<evidence type="ECO:0000313" key="9">
    <source>
        <dbReference type="EMBL" id="HHI96253.1"/>
    </source>
</evidence>
<feature type="transmembrane region" description="Helical" evidence="7">
    <location>
        <begin position="61"/>
        <end position="83"/>
    </location>
</feature>
<dbReference type="CDD" id="cd06261">
    <property type="entry name" value="TM_PBP2"/>
    <property type="match status" value="1"/>
</dbReference>
<keyword evidence="5 7" id="KW-1133">Transmembrane helix</keyword>
<keyword evidence="3" id="KW-1003">Cell membrane</keyword>
<dbReference type="AlphaFoldDB" id="A0A7V5NXY4"/>
<accession>A0A7V5NXY4</accession>
<reference evidence="9" key="1">
    <citation type="journal article" date="2020" name="mSystems">
        <title>Genome- and Community-Level Interaction Insights into Carbon Utilization and Element Cycling Functions of Hydrothermarchaeota in Hydrothermal Sediment.</title>
        <authorList>
            <person name="Zhou Z."/>
            <person name="Liu Y."/>
            <person name="Xu W."/>
            <person name="Pan J."/>
            <person name="Luo Z.H."/>
            <person name="Li M."/>
        </authorList>
    </citation>
    <scope>NUCLEOTIDE SEQUENCE [LARGE SCALE GENOMIC DNA]</scope>
    <source>
        <strain evidence="9">HyVt-533</strain>
    </source>
</reference>
<evidence type="ECO:0000256" key="6">
    <source>
        <dbReference type="ARBA" id="ARBA00023136"/>
    </source>
</evidence>
<evidence type="ECO:0000256" key="4">
    <source>
        <dbReference type="ARBA" id="ARBA00022692"/>
    </source>
</evidence>
<proteinExistence type="inferred from homology"/>
<evidence type="ECO:0000256" key="7">
    <source>
        <dbReference type="RuleBase" id="RU363032"/>
    </source>
</evidence>
<dbReference type="InterPro" id="IPR035906">
    <property type="entry name" value="MetI-like_sf"/>
</dbReference>
<keyword evidence="2 7" id="KW-0813">Transport</keyword>
<dbReference type="Gene3D" id="1.10.3720.10">
    <property type="entry name" value="MetI-like"/>
    <property type="match status" value="1"/>
</dbReference>
<evidence type="ECO:0000259" key="8">
    <source>
        <dbReference type="PROSITE" id="PS50928"/>
    </source>
</evidence>
<dbReference type="EMBL" id="DROK01000005">
    <property type="protein sequence ID" value="HHI96253.1"/>
    <property type="molecule type" value="Genomic_DNA"/>
</dbReference>
<keyword evidence="4 7" id="KW-0812">Transmembrane</keyword>
<dbReference type="PROSITE" id="PS50928">
    <property type="entry name" value="ABC_TM1"/>
    <property type="match status" value="1"/>
</dbReference>
<evidence type="ECO:0000256" key="5">
    <source>
        <dbReference type="ARBA" id="ARBA00022989"/>
    </source>
</evidence>
<dbReference type="PANTHER" id="PTHR32243">
    <property type="entry name" value="MALTOSE TRANSPORT SYSTEM PERMEASE-RELATED"/>
    <property type="match status" value="1"/>
</dbReference>